<dbReference type="AlphaFoldDB" id="A0A344UV39"/>
<keyword evidence="3" id="KW-1185">Reference proteome</keyword>
<feature type="domain" description="ATPase AAA-type core" evidence="1">
    <location>
        <begin position="29"/>
        <end position="315"/>
    </location>
</feature>
<evidence type="ECO:0000313" key="3">
    <source>
        <dbReference type="Proteomes" id="UP000251995"/>
    </source>
</evidence>
<sequence length="587" mass="63507">MRIRRLKIENFRGIKRLDWTLPPDQRLITLIGPGDSGKSTILEAIHLLLGDRWSVSFSDVDFYHVDLSASIQIKAILTDVPTSLLKDNTFGFWQRGLDDGGGLRQEPEDGLEPCLVVRLTVDESLEPQWEVVRGDGETRSITSSQRRAFSTFRVDDRTDAQLRWSRTSALGRMSAKDGTEREALAEAERAARAALNGHKSSAMNDLAKAIQNHANEVGGSSFNAIHAGLDSSRSGMGANLALYEDTVPLMAYGLGSRRLVSLAVQQMAAGDRAIAVIDELENGLEPHRAVRLLSYLDSDPYSQVFVTTHSPVVVEQAPIESLSVVQSASGEVNITSLRGAGDVMNALRRAAPSSLLARKVIIGEGKTEHGVLISCFEAWDRQRSSVGLTTAAGEGLAIQDGNGGEKAVNRAEAMAPLGCSVLALIDNDVRTADPHVIKAEQAGATVVRWEHGLCIEAQVCSRLDADELQDFISLGIECRGAESTVIDDLRAVCQAEVSSLNVQDWLRTNDIDMAEARNIVATAASHGKRGWFKSVDSGRALGGWLLARCGSPSLKAIVSRLDQIRTFAYGESLATEAVWAGTVDEQR</sequence>
<reference evidence="2 3" key="1">
    <citation type="submission" date="2017-12" db="EMBL/GenBank/DDBJ databases">
        <title>The whole genome sequence of the Acidipropionibacterium virtanenii sp. nov. type strain JS278.</title>
        <authorList>
            <person name="Laine P."/>
            <person name="Deptula P."/>
            <person name="Varmanen P."/>
            <person name="Auvinen P."/>
        </authorList>
    </citation>
    <scope>NUCLEOTIDE SEQUENCE [LARGE SCALE GENOMIC DNA]</scope>
    <source>
        <strain evidence="2 3">JS278</strain>
    </source>
</reference>
<dbReference type="GO" id="GO:0005524">
    <property type="term" value="F:ATP binding"/>
    <property type="evidence" value="ECO:0007669"/>
    <property type="project" value="InterPro"/>
</dbReference>
<evidence type="ECO:0000259" key="1">
    <source>
        <dbReference type="Pfam" id="PF13304"/>
    </source>
</evidence>
<dbReference type="PANTHER" id="PTHR43581:SF4">
    <property type="entry name" value="ATP_GTP PHOSPHATASE"/>
    <property type="match status" value="1"/>
</dbReference>
<dbReference type="SUPFAM" id="SSF52540">
    <property type="entry name" value="P-loop containing nucleoside triphosphate hydrolases"/>
    <property type="match status" value="1"/>
</dbReference>
<dbReference type="PANTHER" id="PTHR43581">
    <property type="entry name" value="ATP/GTP PHOSPHATASE"/>
    <property type="match status" value="1"/>
</dbReference>
<evidence type="ECO:0000313" key="2">
    <source>
        <dbReference type="EMBL" id="AXE39137.1"/>
    </source>
</evidence>
<name>A0A344UV39_9ACTN</name>
<dbReference type="InterPro" id="IPR003959">
    <property type="entry name" value="ATPase_AAA_core"/>
</dbReference>
<dbReference type="EMBL" id="CP025198">
    <property type="protein sequence ID" value="AXE39137.1"/>
    <property type="molecule type" value="Genomic_DNA"/>
</dbReference>
<proteinExistence type="predicted"/>
<dbReference type="Pfam" id="PF13304">
    <property type="entry name" value="AAA_21"/>
    <property type="match status" value="1"/>
</dbReference>
<gene>
    <name evidence="2" type="primary">recF_2</name>
    <name evidence="2" type="ORF">JS278_01981</name>
</gene>
<accession>A0A344UV39</accession>
<dbReference type="Gene3D" id="3.40.50.300">
    <property type="entry name" value="P-loop containing nucleotide triphosphate hydrolases"/>
    <property type="match status" value="2"/>
</dbReference>
<dbReference type="GO" id="GO:0016887">
    <property type="term" value="F:ATP hydrolysis activity"/>
    <property type="evidence" value="ECO:0007669"/>
    <property type="project" value="InterPro"/>
</dbReference>
<dbReference type="InterPro" id="IPR027417">
    <property type="entry name" value="P-loop_NTPase"/>
</dbReference>
<dbReference type="Proteomes" id="UP000251995">
    <property type="component" value="Chromosome"/>
</dbReference>
<dbReference type="InterPro" id="IPR051396">
    <property type="entry name" value="Bact_Antivir_Def_Nuclease"/>
</dbReference>
<protein>
    <submittedName>
        <fullName evidence="2">DNA replication and repair protein RecF</fullName>
    </submittedName>
</protein>
<dbReference type="RefSeq" id="WP_181833698.1">
    <property type="nucleotide sequence ID" value="NZ_CP025198.1"/>
</dbReference>
<organism evidence="2 3">
    <name type="scientific">Acidipropionibacterium virtanenii</name>
    <dbReference type="NCBI Taxonomy" id="2057246"/>
    <lineage>
        <taxon>Bacteria</taxon>
        <taxon>Bacillati</taxon>
        <taxon>Actinomycetota</taxon>
        <taxon>Actinomycetes</taxon>
        <taxon>Propionibacteriales</taxon>
        <taxon>Propionibacteriaceae</taxon>
        <taxon>Acidipropionibacterium</taxon>
    </lineage>
</organism>
<dbReference type="KEGG" id="acij:JS278_01981"/>